<evidence type="ECO:0000313" key="5">
    <source>
        <dbReference type="Proteomes" id="UP000254082"/>
    </source>
</evidence>
<organism evidence="4 5">
    <name type="scientific">Streptococcus downei MFe28</name>
    <dbReference type="NCBI Taxonomy" id="764290"/>
    <lineage>
        <taxon>Bacteria</taxon>
        <taxon>Bacillati</taxon>
        <taxon>Bacillota</taxon>
        <taxon>Bacilli</taxon>
        <taxon>Lactobacillales</taxon>
        <taxon>Streptococcaceae</taxon>
        <taxon>Streptococcus</taxon>
    </lineage>
</organism>
<evidence type="ECO:0000313" key="4">
    <source>
        <dbReference type="EMBL" id="SUN35416.1"/>
    </source>
</evidence>
<accession>A0A380JEH4</accession>
<reference evidence="4 5" key="1">
    <citation type="submission" date="2018-06" db="EMBL/GenBank/DDBJ databases">
        <authorList>
            <consortium name="Pathogen Informatics"/>
            <person name="Doyle S."/>
        </authorList>
    </citation>
    <scope>NUCLEOTIDE SEQUENCE [LARGE SCALE GENOMIC DNA]</scope>
    <source>
        <strain evidence="5">NCTC 11391</strain>
    </source>
</reference>
<feature type="transmembrane region" description="Helical" evidence="2">
    <location>
        <begin position="77"/>
        <end position="96"/>
    </location>
</feature>
<gene>
    <name evidence="4" type="ORF">NCTC11391_00420</name>
</gene>
<dbReference type="GO" id="GO:0006508">
    <property type="term" value="P:proteolysis"/>
    <property type="evidence" value="ECO:0007669"/>
    <property type="project" value="UniProtKB-KW"/>
</dbReference>
<feature type="domain" description="CAAX prenyl protease 2/Lysostaphin resistance protein A-like" evidence="3">
    <location>
        <begin position="106"/>
        <end position="187"/>
    </location>
</feature>
<keyword evidence="5" id="KW-1185">Reference proteome</keyword>
<keyword evidence="2" id="KW-0472">Membrane</keyword>
<dbReference type="GO" id="GO:0080120">
    <property type="term" value="P:CAAX-box protein maturation"/>
    <property type="evidence" value="ECO:0007669"/>
    <property type="project" value="UniProtKB-ARBA"/>
</dbReference>
<comment type="similarity">
    <text evidence="1">Belongs to the UPF0177 family.</text>
</comment>
<keyword evidence="4" id="KW-0645">Protease</keyword>
<name>A0A380JEH4_STRDO</name>
<evidence type="ECO:0000259" key="3">
    <source>
        <dbReference type="Pfam" id="PF02517"/>
    </source>
</evidence>
<dbReference type="OrthoDB" id="2414621at2"/>
<dbReference type="Proteomes" id="UP000254082">
    <property type="component" value="Unassembled WGS sequence"/>
</dbReference>
<proteinExistence type="inferred from homology"/>
<dbReference type="Pfam" id="PF02517">
    <property type="entry name" value="Rce1-like"/>
    <property type="match status" value="1"/>
</dbReference>
<evidence type="ECO:0000256" key="2">
    <source>
        <dbReference type="SAM" id="Phobius"/>
    </source>
</evidence>
<evidence type="ECO:0000256" key="1">
    <source>
        <dbReference type="ARBA" id="ARBA00009067"/>
    </source>
</evidence>
<dbReference type="GO" id="GO:0004175">
    <property type="term" value="F:endopeptidase activity"/>
    <property type="evidence" value="ECO:0007669"/>
    <property type="project" value="UniProtKB-ARBA"/>
</dbReference>
<keyword evidence="2" id="KW-0812">Transmembrane</keyword>
<sequence>MQQQIKNLLLPLGLIAIASVSYVFGSSFVFFGSKDSLNLLYFIGTAISMPIGFILIPHYLAQKRGLYFKGDKGDVTFSFKSYLVVAVVIFLINHFLLGSEEYFQQMIISLCEEFLFRFVIYKILRKSFSYWSAILISSLLFGLVLHLNYPFLDNLIIRAPLGFLFSILATKFGLQYAIGGHWIYNLLQSIL</sequence>
<feature type="transmembrane region" description="Helical" evidence="2">
    <location>
        <begin position="128"/>
        <end position="149"/>
    </location>
</feature>
<dbReference type="InterPro" id="IPR003675">
    <property type="entry name" value="Rce1/LyrA-like_dom"/>
</dbReference>
<keyword evidence="2" id="KW-1133">Transmembrane helix</keyword>
<keyword evidence="4" id="KW-0378">Hydrolase</keyword>
<dbReference type="RefSeq" id="WP_002996116.1">
    <property type="nucleotide sequence ID" value="NZ_UHFA01000002.1"/>
</dbReference>
<feature type="transmembrane region" description="Helical" evidence="2">
    <location>
        <begin position="39"/>
        <end position="56"/>
    </location>
</feature>
<dbReference type="AlphaFoldDB" id="A0A380JEH4"/>
<dbReference type="EMBL" id="UHFA01000002">
    <property type="protein sequence ID" value="SUN35416.1"/>
    <property type="molecule type" value="Genomic_DNA"/>
</dbReference>
<protein>
    <submittedName>
        <fullName evidence="4">Metal-dependent membrane protease</fullName>
    </submittedName>
</protein>
<feature type="transmembrane region" description="Helical" evidence="2">
    <location>
        <begin position="12"/>
        <end position="33"/>
    </location>
</feature>